<proteinExistence type="predicted"/>
<evidence type="ECO:0000313" key="2">
    <source>
        <dbReference type="Proteomes" id="UP000177001"/>
    </source>
</evidence>
<name>A0A1F6WY14_9BACT</name>
<sequence>MSEKLINGHFIEKEDGTKPETEKTKLLFPDNPNDISRHENILKLIENCPEEFFDNQNPWVRYANRIILGIGGYEKFEWRSKDTKIQEKQLACFRRVVYWGVKYELKETIAGWMLSEMLTTYPDNLE</sequence>
<protein>
    <submittedName>
        <fullName evidence="1">Uncharacterized protein</fullName>
    </submittedName>
</protein>
<dbReference type="AlphaFoldDB" id="A0A1F6WY14"/>
<accession>A0A1F6WY14</accession>
<comment type="caution">
    <text evidence="1">The sequence shown here is derived from an EMBL/GenBank/DDBJ whole genome shotgun (WGS) entry which is preliminary data.</text>
</comment>
<reference evidence="1 2" key="1">
    <citation type="journal article" date="2016" name="Nat. Commun.">
        <title>Thousands of microbial genomes shed light on interconnected biogeochemical processes in an aquifer system.</title>
        <authorList>
            <person name="Anantharaman K."/>
            <person name="Brown C.T."/>
            <person name="Hug L.A."/>
            <person name="Sharon I."/>
            <person name="Castelle C.J."/>
            <person name="Probst A.J."/>
            <person name="Thomas B.C."/>
            <person name="Singh A."/>
            <person name="Wilkins M.J."/>
            <person name="Karaoz U."/>
            <person name="Brodie E.L."/>
            <person name="Williams K.H."/>
            <person name="Hubbard S.S."/>
            <person name="Banfield J.F."/>
        </authorList>
    </citation>
    <scope>NUCLEOTIDE SEQUENCE [LARGE SCALE GENOMIC DNA]</scope>
</reference>
<dbReference type="Proteomes" id="UP000177001">
    <property type="component" value="Unassembled WGS sequence"/>
</dbReference>
<dbReference type="EMBL" id="MFUR01000011">
    <property type="protein sequence ID" value="OGI86768.1"/>
    <property type="molecule type" value="Genomic_DNA"/>
</dbReference>
<organism evidence="1 2">
    <name type="scientific">Candidatus Nomurabacteria bacterium RIFCSPLOWO2_01_FULL_36_16</name>
    <dbReference type="NCBI Taxonomy" id="1801767"/>
    <lineage>
        <taxon>Bacteria</taxon>
        <taxon>Candidatus Nomuraibacteriota</taxon>
    </lineage>
</organism>
<gene>
    <name evidence="1" type="ORF">A3A91_02065</name>
</gene>
<evidence type="ECO:0000313" key="1">
    <source>
        <dbReference type="EMBL" id="OGI86768.1"/>
    </source>
</evidence>